<dbReference type="Proteomes" id="UP000034883">
    <property type="component" value="Chromosome"/>
</dbReference>
<feature type="region of interest" description="Disordered" evidence="1">
    <location>
        <begin position="128"/>
        <end position="157"/>
    </location>
</feature>
<dbReference type="PROSITE" id="PS51257">
    <property type="entry name" value="PROKAR_LIPOPROTEIN"/>
    <property type="match status" value="1"/>
</dbReference>
<reference evidence="2 3" key="1">
    <citation type="submission" date="2015-03" db="EMBL/GenBank/DDBJ databases">
        <title>Genome assembly of Sandaracinus amylolyticus DSM 53668.</title>
        <authorList>
            <person name="Sharma G."/>
            <person name="Subramanian S."/>
        </authorList>
    </citation>
    <scope>NUCLEOTIDE SEQUENCE [LARGE SCALE GENOMIC DNA]</scope>
    <source>
        <strain evidence="2 3">DSM 53668</strain>
    </source>
</reference>
<name>A0A0F6SF84_9BACT</name>
<dbReference type="AlphaFoldDB" id="A0A0F6SF84"/>
<dbReference type="KEGG" id="samy:DB32_003648"/>
<evidence type="ECO:0000313" key="3">
    <source>
        <dbReference type="Proteomes" id="UP000034883"/>
    </source>
</evidence>
<sequence>MIESKRIWGIVLAAALAAGGCVGSGAPGVSSDQLLVDEGEELGAIEPEACEEAESGCEGLLARGVQFAIVSAEFGLIAAVESDGDVVCVDTVEAVEEELSESGRIDEAHDLVRAFEASLTPPTAFSVRAGDPDPEPNLGFHRVILRGDPDPEPNSVP</sequence>
<keyword evidence="3" id="KW-1185">Reference proteome</keyword>
<evidence type="ECO:0000313" key="2">
    <source>
        <dbReference type="EMBL" id="AKF06499.1"/>
    </source>
</evidence>
<dbReference type="EMBL" id="CP011125">
    <property type="protein sequence ID" value="AKF06499.1"/>
    <property type="molecule type" value="Genomic_DNA"/>
</dbReference>
<dbReference type="STRING" id="927083.DB32_003648"/>
<accession>A0A0F6SF84</accession>
<proteinExistence type="predicted"/>
<protein>
    <recommendedName>
        <fullName evidence="4">Lipoprotein</fullName>
    </recommendedName>
</protein>
<organism evidence="2 3">
    <name type="scientific">Sandaracinus amylolyticus</name>
    <dbReference type="NCBI Taxonomy" id="927083"/>
    <lineage>
        <taxon>Bacteria</taxon>
        <taxon>Pseudomonadati</taxon>
        <taxon>Myxococcota</taxon>
        <taxon>Polyangia</taxon>
        <taxon>Polyangiales</taxon>
        <taxon>Sandaracinaceae</taxon>
        <taxon>Sandaracinus</taxon>
    </lineage>
</organism>
<gene>
    <name evidence="2" type="ORF">DB32_003648</name>
</gene>
<dbReference type="RefSeq" id="WP_053233665.1">
    <property type="nucleotide sequence ID" value="NZ_CP011125.1"/>
</dbReference>
<evidence type="ECO:0000256" key="1">
    <source>
        <dbReference type="SAM" id="MobiDB-lite"/>
    </source>
</evidence>
<evidence type="ECO:0008006" key="4">
    <source>
        <dbReference type="Google" id="ProtNLM"/>
    </source>
</evidence>